<dbReference type="InterPro" id="IPR036412">
    <property type="entry name" value="HAD-like_sf"/>
</dbReference>
<dbReference type="PANTHER" id="PTHR18901">
    <property type="entry name" value="2-DEOXYGLUCOSE-6-PHOSPHATE PHOSPHATASE 2"/>
    <property type="match status" value="1"/>
</dbReference>
<organism evidence="1 2">
    <name type="scientific">Atopostipes suicloacalis DSM 15692</name>
    <dbReference type="NCBI Taxonomy" id="1121025"/>
    <lineage>
        <taxon>Bacteria</taxon>
        <taxon>Bacillati</taxon>
        <taxon>Bacillota</taxon>
        <taxon>Bacilli</taxon>
        <taxon>Lactobacillales</taxon>
        <taxon>Carnobacteriaceae</taxon>
        <taxon>Atopostipes</taxon>
    </lineage>
</organism>
<dbReference type="PANTHER" id="PTHR18901:SF38">
    <property type="entry name" value="PSEUDOURIDINE-5'-PHOSPHATASE"/>
    <property type="match status" value="1"/>
</dbReference>
<sequence>MNRVKTVIFDMDGLMFDTEKIYYKASQETADKLGMDYSFDVYSKFIGAGNDIMVNTMHEMYEDHDLLAQFLKDSEEELDDQLRNGQVDLHEGLIDLLDYLKKEEIPAVVASSTHRELVDHLLERLDVRHYFKDVVGGDEVPTAKPDPAIFNKAFTKTGIEHKEEALVLEDSKNGVLAAAGANIPVIHIPDMINLDEETAEKTEAILPDLHHVINFIEEKNK</sequence>
<dbReference type="PRINTS" id="PR00413">
    <property type="entry name" value="HADHALOGNASE"/>
</dbReference>
<proteinExistence type="predicted"/>
<dbReference type="InterPro" id="IPR023198">
    <property type="entry name" value="PGP-like_dom2"/>
</dbReference>
<dbReference type="NCBIfam" id="TIGR01509">
    <property type="entry name" value="HAD-SF-IA-v3"/>
    <property type="match status" value="1"/>
</dbReference>
<keyword evidence="2" id="KW-1185">Reference proteome</keyword>
<dbReference type="InterPro" id="IPR006439">
    <property type="entry name" value="HAD-SF_hydro_IA"/>
</dbReference>
<dbReference type="Gene3D" id="3.40.50.1000">
    <property type="entry name" value="HAD superfamily/HAD-like"/>
    <property type="match status" value="1"/>
</dbReference>
<dbReference type="InterPro" id="IPR023214">
    <property type="entry name" value="HAD_sf"/>
</dbReference>
<dbReference type="OrthoDB" id="9797743at2"/>
<dbReference type="CDD" id="cd07505">
    <property type="entry name" value="HAD_BPGM-like"/>
    <property type="match status" value="1"/>
</dbReference>
<dbReference type="Proteomes" id="UP000184128">
    <property type="component" value="Unassembled WGS sequence"/>
</dbReference>
<name>A0A1M4T291_9LACT</name>
<dbReference type="Pfam" id="PF13419">
    <property type="entry name" value="HAD_2"/>
    <property type="match status" value="1"/>
</dbReference>
<dbReference type="SFLD" id="SFLDG01135">
    <property type="entry name" value="C1.5.6:_HAD__Beta-PGM__Phospha"/>
    <property type="match status" value="1"/>
</dbReference>
<dbReference type="STRING" id="1121025.SAMN02745249_00340"/>
<evidence type="ECO:0000313" key="2">
    <source>
        <dbReference type="Proteomes" id="UP000184128"/>
    </source>
</evidence>
<gene>
    <name evidence="1" type="ORF">SAMN02745249_00340</name>
</gene>
<dbReference type="SFLD" id="SFLDG01129">
    <property type="entry name" value="C1.5:_HAD__Beta-PGM__Phosphata"/>
    <property type="match status" value="1"/>
</dbReference>
<evidence type="ECO:0000313" key="1">
    <source>
        <dbReference type="EMBL" id="SHE38583.1"/>
    </source>
</evidence>
<protein>
    <submittedName>
        <fullName evidence="1">Haloacid dehalogenase superfamily, subfamily IA, variant 3 with third motif having DD or ED/haloacid dehalogenase superfamily, subfamily IA, variant 1 with third motif having Dx(3-4)D or Dx(3-4)E</fullName>
    </submittedName>
</protein>
<accession>A0A1M4T291</accession>
<dbReference type="InterPro" id="IPR041492">
    <property type="entry name" value="HAD_2"/>
</dbReference>
<dbReference type="SFLD" id="SFLDS00003">
    <property type="entry name" value="Haloacid_Dehalogenase"/>
    <property type="match status" value="1"/>
</dbReference>
<dbReference type="NCBIfam" id="TIGR01549">
    <property type="entry name" value="HAD-SF-IA-v1"/>
    <property type="match status" value="1"/>
</dbReference>
<dbReference type="RefSeq" id="WP_073295319.1">
    <property type="nucleotide sequence ID" value="NZ_FQUF01000004.1"/>
</dbReference>
<dbReference type="SUPFAM" id="SSF56784">
    <property type="entry name" value="HAD-like"/>
    <property type="match status" value="1"/>
</dbReference>
<dbReference type="Gene3D" id="1.10.150.240">
    <property type="entry name" value="Putative phosphatase, domain 2"/>
    <property type="match status" value="1"/>
</dbReference>
<dbReference type="EMBL" id="FQUF01000004">
    <property type="protein sequence ID" value="SHE38583.1"/>
    <property type="molecule type" value="Genomic_DNA"/>
</dbReference>
<dbReference type="AlphaFoldDB" id="A0A1M4T291"/>
<reference evidence="2" key="1">
    <citation type="submission" date="2016-11" db="EMBL/GenBank/DDBJ databases">
        <authorList>
            <person name="Varghese N."/>
            <person name="Submissions S."/>
        </authorList>
    </citation>
    <scope>NUCLEOTIDE SEQUENCE [LARGE SCALE GENOMIC DNA]</scope>
    <source>
        <strain evidence="2">DSM 15692</strain>
    </source>
</reference>